<evidence type="ECO:0000256" key="3">
    <source>
        <dbReference type="ARBA" id="ARBA00012438"/>
    </source>
</evidence>
<evidence type="ECO:0000256" key="9">
    <source>
        <dbReference type="ARBA" id="ARBA00022777"/>
    </source>
</evidence>
<evidence type="ECO:0000256" key="4">
    <source>
        <dbReference type="ARBA" id="ARBA00022475"/>
    </source>
</evidence>
<keyword evidence="9 16" id="KW-0418">Kinase</keyword>
<dbReference type="InterPro" id="IPR005467">
    <property type="entry name" value="His_kinase_dom"/>
</dbReference>
<feature type="domain" description="Histidine kinase" evidence="15">
    <location>
        <begin position="121"/>
        <end position="333"/>
    </location>
</feature>
<keyword evidence="8" id="KW-0547">Nucleotide-binding</keyword>
<dbReference type="InterPro" id="IPR036890">
    <property type="entry name" value="HATPase_C_sf"/>
</dbReference>
<keyword evidence="11 14" id="KW-1133">Transmembrane helix</keyword>
<dbReference type="Proteomes" id="UP001652338">
    <property type="component" value="Unassembled WGS sequence"/>
</dbReference>
<evidence type="ECO:0000256" key="12">
    <source>
        <dbReference type="ARBA" id="ARBA00023012"/>
    </source>
</evidence>
<comment type="subcellular location">
    <subcellularLocation>
        <location evidence="2">Cell membrane</location>
        <topology evidence="2">Multi-pass membrane protein</topology>
    </subcellularLocation>
</comment>
<protein>
    <recommendedName>
        <fullName evidence="3">histidine kinase</fullName>
        <ecNumber evidence="3">2.7.13.3</ecNumber>
    </recommendedName>
</protein>
<dbReference type="PANTHER" id="PTHR45528">
    <property type="entry name" value="SENSOR HISTIDINE KINASE CPXA"/>
    <property type="match status" value="1"/>
</dbReference>
<evidence type="ECO:0000313" key="16">
    <source>
        <dbReference type="EMBL" id="MCU6723765.1"/>
    </source>
</evidence>
<dbReference type="SMART" id="SM00388">
    <property type="entry name" value="HisKA"/>
    <property type="match status" value="1"/>
</dbReference>
<dbReference type="CDD" id="cd00082">
    <property type="entry name" value="HisKA"/>
    <property type="match status" value="1"/>
</dbReference>
<evidence type="ECO:0000256" key="10">
    <source>
        <dbReference type="ARBA" id="ARBA00022840"/>
    </source>
</evidence>
<keyword evidence="13 14" id="KW-0472">Membrane</keyword>
<evidence type="ECO:0000256" key="6">
    <source>
        <dbReference type="ARBA" id="ARBA00022679"/>
    </source>
</evidence>
<dbReference type="PANTHER" id="PTHR45528:SF1">
    <property type="entry name" value="SENSOR HISTIDINE KINASE CPXA"/>
    <property type="match status" value="1"/>
</dbReference>
<dbReference type="Gene3D" id="3.30.565.10">
    <property type="entry name" value="Histidine kinase-like ATPase, C-terminal domain"/>
    <property type="match status" value="1"/>
</dbReference>
<dbReference type="Pfam" id="PF02518">
    <property type="entry name" value="HATPase_c"/>
    <property type="match status" value="1"/>
</dbReference>
<comment type="caution">
    <text evidence="16">The sequence shown here is derived from an EMBL/GenBank/DDBJ whole genome shotgun (WGS) entry which is preliminary data.</text>
</comment>
<evidence type="ECO:0000256" key="5">
    <source>
        <dbReference type="ARBA" id="ARBA00022553"/>
    </source>
</evidence>
<dbReference type="PROSITE" id="PS50109">
    <property type="entry name" value="HIS_KIN"/>
    <property type="match status" value="1"/>
</dbReference>
<evidence type="ECO:0000256" key="11">
    <source>
        <dbReference type="ARBA" id="ARBA00022989"/>
    </source>
</evidence>
<evidence type="ECO:0000313" key="17">
    <source>
        <dbReference type="Proteomes" id="UP001652338"/>
    </source>
</evidence>
<dbReference type="InterPro" id="IPR036097">
    <property type="entry name" value="HisK_dim/P_sf"/>
</dbReference>
<dbReference type="Gene3D" id="6.10.340.10">
    <property type="match status" value="1"/>
</dbReference>
<evidence type="ECO:0000259" key="15">
    <source>
        <dbReference type="PROSITE" id="PS50109"/>
    </source>
</evidence>
<accession>A0ABT2SHH1</accession>
<evidence type="ECO:0000256" key="1">
    <source>
        <dbReference type="ARBA" id="ARBA00000085"/>
    </source>
</evidence>
<reference evidence="16 17" key="1">
    <citation type="journal article" date="2021" name="ISME Commun">
        <title>Automated analysis of genomic sequences facilitates high-throughput and comprehensive description of bacteria.</title>
        <authorList>
            <person name="Hitch T.C.A."/>
        </authorList>
    </citation>
    <scope>NUCLEOTIDE SEQUENCE [LARGE SCALE GENOMIC DNA]</scope>
    <source>
        <strain evidence="16 17">Sanger_29</strain>
    </source>
</reference>
<dbReference type="InterPro" id="IPR003594">
    <property type="entry name" value="HATPase_dom"/>
</dbReference>
<keyword evidence="17" id="KW-1185">Reference proteome</keyword>
<comment type="catalytic activity">
    <reaction evidence="1">
        <text>ATP + protein L-histidine = ADP + protein N-phospho-L-histidine.</text>
        <dbReference type="EC" id="2.7.13.3"/>
    </reaction>
</comment>
<organism evidence="16 17">
    <name type="scientific">Muricoprocola aceti</name>
    <dbReference type="NCBI Taxonomy" id="2981772"/>
    <lineage>
        <taxon>Bacteria</taxon>
        <taxon>Bacillati</taxon>
        <taxon>Bacillota</taxon>
        <taxon>Clostridia</taxon>
        <taxon>Lachnospirales</taxon>
        <taxon>Lachnospiraceae</taxon>
        <taxon>Muricoprocola</taxon>
    </lineage>
</organism>
<dbReference type="RefSeq" id="WP_262652916.1">
    <property type="nucleotide sequence ID" value="NZ_JAOQKE010000001.1"/>
</dbReference>
<dbReference type="InterPro" id="IPR003661">
    <property type="entry name" value="HisK_dim/P_dom"/>
</dbReference>
<keyword evidence="6" id="KW-0808">Transferase</keyword>
<dbReference type="EC" id="2.7.13.3" evidence="3"/>
<keyword evidence="5" id="KW-0597">Phosphoprotein</keyword>
<proteinExistence type="predicted"/>
<evidence type="ECO:0000256" key="13">
    <source>
        <dbReference type="ARBA" id="ARBA00023136"/>
    </source>
</evidence>
<dbReference type="Pfam" id="PF00512">
    <property type="entry name" value="HisKA"/>
    <property type="match status" value="1"/>
</dbReference>
<evidence type="ECO:0000256" key="2">
    <source>
        <dbReference type="ARBA" id="ARBA00004651"/>
    </source>
</evidence>
<dbReference type="SMART" id="SM00387">
    <property type="entry name" value="HATPase_c"/>
    <property type="match status" value="1"/>
</dbReference>
<name>A0ABT2SHH1_9FIRM</name>
<sequence length="334" mass="37409">MNLFRNKEIKVFLFIYLLLSIAASAVASLISVWSVVLVVVICVISALLFILFTRKRYQAISDLSAQVDSILHGEYNINLIPDEEGELAVLCSELSKMTLRMRDQADRLEKDKRYLSDSLADISHQLRTPLTSIRMIVSRLADDEQSIEQQENIRKVNILLERTEWLISTLLKIARLESGTVQFSDESILIEALINDILEPLEILIDIKDISLSCDIKNNASFIGDRLWSTEALVNILKNCIEHCPNGGKLEIFATENPLYTEVIISDNGTGFDEKDIPHLFDRFYRGSNSAKESAGIGLNLSRMIISKQNGVITAANKASGGAQFTIRIYKGAI</sequence>
<evidence type="ECO:0000256" key="14">
    <source>
        <dbReference type="SAM" id="Phobius"/>
    </source>
</evidence>
<dbReference type="GO" id="GO:0016301">
    <property type="term" value="F:kinase activity"/>
    <property type="evidence" value="ECO:0007669"/>
    <property type="project" value="UniProtKB-KW"/>
</dbReference>
<dbReference type="Gene3D" id="1.10.287.130">
    <property type="match status" value="1"/>
</dbReference>
<dbReference type="SUPFAM" id="SSF47384">
    <property type="entry name" value="Homodimeric domain of signal transducing histidine kinase"/>
    <property type="match status" value="1"/>
</dbReference>
<keyword evidence="4" id="KW-1003">Cell membrane</keyword>
<dbReference type="InterPro" id="IPR004358">
    <property type="entry name" value="Sig_transdc_His_kin-like_C"/>
</dbReference>
<keyword evidence="12" id="KW-0902">Two-component regulatory system</keyword>
<feature type="transmembrane region" description="Helical" evidence="14">
    <location>
        <begin position="12"/>
        <end position="30"/>
    </location>
</feature>
<dbReference type="CDD" id="cd00075">
    <property type="entry name" value="HATPase"/>
    <property type="match status" value="1"/>
</dbReference>
<keyword evidence="7 14" id="KW-0812">Transmembrane</keyword>
<gene>
    <name evidence="16" type="ORF">OCV47_00075</name>
</gene>
<keyword evidence="10" id="KW-0067">ATP-binding</keyword>
<dbReference type="InterPro" id="IPR050398">
    <property type="entry name" value="HssS/ArlS-like"/>
</dbReference>
<evidence type="ECO:0000256" key="8">
    <source>
        <dbReference type="ARBA" id="ARBA00022741"/>
    </source>
</evidence>
<dbReference type="PRINTS" id="PR00344">
    <property type="entry name" value="BCTRLSENSOR"/>
</dbReference>
<feature type="transmembrane region" description="Helical" evidence="14">
    <location>
        <begin position="36"/>
        <end position="53"/>
    </location>
</feature>
<dbReference type="SUPFAM" id="SSF55874">
    <property type="entry name" value="ATPase domain of HSP90 chaperone/DNA topoisomerase II/histidine kinase"/>
    <property type="match status" value="1"/>
</dbReference>
<evidence type="ECO:0000256" key="7">
    <source>
        <dbReference type="ARBA" id="ARBA00022692"/>
    </source>
</evidence>
<dbReference type="EMBL" id="JAOQKE010000001">
    <property type="protein sequence ID" value="MCU6723765.1"/>
    <property type="molecule type" value="Genomic_DNA"/>
</dbReference>